<name>A0A0W0SNB6_9GAMM</name>
<gene>
    <name evidence="3" type="primary">hit1</name>
    <name evidence="3" type="ORF">Lbru_1042</name>
</gene>
<evidence type="ECO:0000313" key="4">
    <source>
        <dbReference type="Proteomes" id="UP000054742"/>
    </source>
</evidence>
<comment type="caution">
    <text evidence="1">Lacks conserved residue(s) required for the propagation of feature annotation.</text>
</comment>
<dbReference type="GO" id="GO:0016787">
    <property type="term" value="F:hydrolase activity"/>
    <property type="evidence" value="ECO:0007669"/>
    <property type="project" value="UniProtKB-KW"/>
</dbReference>
<dbReference type="Pfam" id="PF01230">
    <property type="entry name" value="HIT"/>
    <property type="match status" value="1"/>
</dbReference>
<keyword evidence="4" id="KW-1185">Reference proteome</keyword>
<evidence type="ECO:0000259" key="2">
    <source>
        <dbReference type="PROSITE" id="PS51084"/>
    </source>
</evidence>
<dbReference type="InterPro" id="IPR036265">
    <property type="entry name" value="HIT-like_sf"/>
</dbReference>
<dbReference type="AlphaFoldDB" id="A0A0W0SNB6"/>
<dbReference type="InterPro" id="IPR026026">
    <property type="entry name" value="HIT_Hint"/>
</dbReference>
<proteinExistence type="predicted"/>
<dbReference type="PIRSF" id="PIRSF000714">
    <property type="entry name" value="HIT"/>
    <property type="match status" value="1"/>
</dbReference>
<dbReference type="PROSITE" id="PS51084">
    <property type="entry name" value="HIT_2"/>
    <property type="match status" value="1"/>
</dbReference>
<dbReference type="SUPFAM" id="SSF54197">
    <property type="entry name" value="HIT-like"/>
    <property type="match status" value="1"/>
</dbReference>
<evidence type="ECO:0000256" key="1">
    <source>
        <dbReference type="PROSITE-ProRule" id="PRU00464"/>
    </source>
</evidence>
<organism evidence="3 4">
    <name type="scientific">Legionella brunensis</name>
    <dbReference type="NCBI Taxonomy" id="29422"/>
    <lineage>
        <taxon>Bacteria</taxon>
        <taxon>Pseudomonadati</taxon>
        <taxon>Pseudomonadota</taxon>
        <taxon>Gammaproteobacteria</taxon>
        <taxon>Legionellales</taxon>
        <taxon>Legionellaceae</taxon>
        <taxon>Legionella</taxon>
    </lineage>
</organism>
<dbReference type="Proteomes" id="UP000054742">
    <property type="component" value="Unassembled WGS sequence"/>
</dbReference>
<dbReference type="OrthoDB" id="9799145at2"/>
<evidence type="ECO:0000313" key="3">
    <source>
        <dbReference type="EMBL" id="KTC84827.1"/>
    </source>
</evidence>
<dbReference type="EMBL" id="LNXV01000008">
    <property type="protein sequence ID" value="KTC84827.1"/>
    <property type="molecule type" value="Genomic_DNA"/>
</dbReference>
<accession>A0A0W0SNB6</accession>
<dbReference type="RefSeq" id="WP_058441135.1">
    <property type="nucleotide sequence ID" value="NZ_CAAAHU010000016.1"/>
</dbReference>
<reference evidence="3 4" key="1">
    <citation type="submission" date="2015-11" db="EMBL/GenBank/DDBJ databases">
        <title>Genomic analysis of 38 Legionella species identifies large and diverse effector repertoires.</title>
        <authorList>
            <person name="Burstein D."/>
            <person name="Amaro F."/>
            <person name="Zusman T."/>
            <person name="Lifshitz Z."/>
            <person name="Cohen O."/>
            <person name="Gilbert J.A."/>
            <person name="Pupko T."/>
            <person name="Shuman H.A."/>
            <person name="Segal G."/>
        </authorList>
    </citation>
    <scope>NUCLEOTIDE SEQUENCE [LARGE SCALE GENOMIC DNA]</scope>
    <source>
        <strain evidence="3 4">ATCC 43878</strain>
    </source>
</reference>
<feature type="domain" description="HIT" evidence="2">
    <location>
        <begin position="36"/>
        <end position="104"/>
    </location>
</feature>
<comment type="caution">
    <text evidence="3">The sequence shown here is derived from an EMBL/GenBank/DDBJ whole genome shotgun (WGS) entry which is preliminary data.</text>
</comment>
<dbReference type="STRING" id="29422.Lbru_1042"/>
<protein>
    <submittedName>
        <fullName evidence="3">Diadenosine tetraphosphate (Ap4A) hydrolase-like HIT family hydrolase</fullName>
    </submittedName>
</protein>
<dbReference type="InterPro" id="IPR011146">
    <property type="entry name" value="HIT-like"/>
</dbReference>
<dbReference type="Gene3D" id="3.30.428.10">
    <property type="entry name" value="HIT-like"/>
    <property type="match status" value="1"/>
</dbReference>
<sequence>MSFEVDSRIQTSSFWLADWPLSSVYLKNEAHFPWAILVPRIENVQEVYQLTKVNRGELMNEISRLSEIMDDFFQPDKLNIGALGNIVPQLHIHVVARFKHDTLWPHSIWQPDLMTKAYNAEFAAELVQTLSLRLGQGPN</sequence>
<keyword evidence="3" id="KW-0378">Hydrolase</keyword>
<dbReference type="PATRIC" id="fig|29422.6.peg.1095"/>